<accession>A0A8S1V441</accession>
<evidence type="ECO:0000313" key="1">
    <source>
        <dbReference type="EMBL" id="CAD8169486.1"/>
    </source>
</evidence>
<sequence length="82" mass="9948">MTNITYQPEITVEIYPWHTSIIQSIYHNHFLSMILILNQQYSKSFNLDFFIRKIKLISILILRKQITLKIKYSRISHNSHRN</sequence>
<name>A0A8S1V441_PAROT</name>
<evidence type="ECO:0000313" key="2">
    <source>
        <dbReference type="Proteomes" id="UP000683925"/>
    </source>
</evidence>
<reference evidence="1" key="1">
    <citation type="submission" date="2021-01" db="EMBL/GenBank/DDBJ databases">
        <authorList>
            <consortium name="Genoscope - CEA"/>
            <person name="William W."/>
        </authorList>
    </citation>
    <scope>NUCLEOTIDE SEQUENCE</scope>
</reference>
<dbReference type="Proteomes" id="UP000683925">
    <property type="component" value="Unassembled WGS sequence"/>
</dbReference>
<protein>
    <submittedName>
        <fullName evidence="1">Uncharacterized protein</fullName>
    </submittedName>
</protein>
<proteinExistence type="predicted"/>
<organism evidence="1 2">
    <name type="scientific">Paramecium octaurelia</name>
    <dbReference type="NCBI Taxonomy" id="43137"/>
    <lineage>
        <taxon>Eukaryota</taxon>
        <taxon>Sar</taxon>
        <taxon>Alveolata</taxon>
        <taxon>Ciliophora</taxon>
        <taxon>Intramacronucleata</taxon>
        <taxon>Oligohymenophorea</taxon>
        <taxon>Peniculida</taxon>
        <taxon>Parameciidae</taxon>
        <taxon>Paramecium</taxon>
    </lineage>
</organism>
<dbReference type="AlphaFoldDB" id="A0A8S1V441"/>
<gene>
    <name evidence="1" type="ORF">POCTA_138.1.T0530264</name>
</gene>
<keyword evidence="2" id="KW-1185">Reference proteome</keyword>
<comment type="caution">
    <text evidence="1">The sequence shown here is derived from an EMBL/GenBank/DDBJ whole genome shotgun (WGS) entry which is preliminary data.</text>
</comment>
<dbReference type="EMBL" id="CAJJDP010000053">
    <property type="protein sequence ID" value="CAD8169486.1"/>
    <property type="molecule type" value="Genomic_DNA"/>
</dbReference>